<name>A0A3L6NRG8_FUSOX</name>
<dbReference type="EMBL" id="MRCU01000004">
    <property type="protein sequence ID" value="RKK20761.1"/>
    <property type="molecule type" value="Genomic_DNA"/>
</dbReference>
<proteinExistence type="predicted"/>
<reference evidence="1 2" key="1">
    <citation type="journal article" date="2018" name="Sci. Rep.">
        <title>Characterisation of pathogen-specific regions and novel effector candidates in Fusarium oxysporum f. sp. cepae.</title>
        <authorList>
            <person name="Armitage A.D."/>
            <person name="Taylor A."/>
            <person name="Sobczyk M.K."/>
            <person name="Baxter L."/>
            <person name="Greenfield B.P."/>
            <person name="Bates H.J."/>
            <person name="Wilson F."/>
            <person name="Jackson A.C."/>
            <person name="Ott S."/>
            <person name="Harrison R.J."/>
            <person name="Clarkson J.P."/>
        </authorList>
    </citation>
    <scope>NUCLEOTIDE SEQUENCE [LARGE SCALE GENOMIC DNA]</scope>
    <source>
        <strain evidence="1 2">FoC_Fus2</strain>
    </source>
</reference>
<gene>
    <name evidence="1" type="ORF">BFJ65_g7456</name>
</gene>
<protein>
    <submittedName>
        <fullName evidence="1">Uncharacterized protein</fullName>
    </submittedName>
</protein>
<dbReference type="Proteomes" id="UP000270866">
    <property type="component" value="Chromosome 7"/>
</dbReference>
<accession>A0A3L6NRG8</accession>
<organism evidence="1 2">
    <name type="scientific">Fusarium oxysporum f. sp. cepae</name>
    <dbReference type="NCBI Taxonomy" id="396571"/>
    <lineage>
        <taxon>Eukaryota</taxon>
        <taxon>Fungi</taxon>
        <taxon>Dikarya</taxon>
        <taxon>Ascomycota</taxon>
        <taxon>Pezizomycotina</taxon>
        <taxon>Sordariomycetes</taxon>
        <taxon>Hypocreomycetidae</taxon>
        <taxon>Hypocreales</taxon>
        <taxon>Nectriaceae</taxon>
        <taxon>Fusarium</taxon>
        <taxon>Fusarium oxysporum species complex</taxon>
    </lineage>
</organism>
<dbReference type="AlphaFoldDB" id="A0A3L6NRG8"/>
<sequence length="46" mass="5204">MYIITVKPGRYSHPNSHAASAYYHPMPFLNETTPTPSNDFSSYIQA</sequence>
<evidence type="ECO:0000313" key="1">
    <source>
        <dbReference type="EMBL" id="RKK20761.1"/>
    </source>
</evidence>
<evidence type="ECO:0000313" key="2">
    <source>
        <dbReference type="Proteomes" id="UP000270866"/>
    </source>
</evidence>
<comment type="caution">
    <text evidence="1">The sequence shown here is derived from an EMBL/GenBank/DDBJ whole genome shotgun (WGS) entry which is preliminary data.</text>
</comment>